<feature type="compositionally biased region" description="Basic residues" evidence="1">
    <location>
        <begin position="94"/>
        <end position="105"/>
    </location>
</feature>
<reference evidence="2 3" key="1">
    <citation type="submission" date="2021-06" db="EMBL/GenBank/DDBJ databases">
        <authorList>
            <person name="Palmer J.M."/>
        </authorList>
    </citation>
    <scope>NUCLEOTIDE SEQUENCE [LARGE SCALE GENOMIC DNA]</scope>
    <source>
        <strain evidence="2 3">XC_2019</strain>
        <tissue evidence="2">Muscle</tissue>
    </source>
</reference>
<comment type="caution">
    <text evidence="2">The sequence shown here is derived from an EMBL/GenBank/DDBJ whole genome shotgun (WGS) entry which is preliminary data.</text>
</comment>
<feature type="compositionally biased region" description="Acidic residues" evidence="1">
    <location>
        <begin position="77"/>
        <end position="90"/>
    </location>
</feature>
<name>A0ABV0QFP7_9TELE</name>
<gene>
    <name evidence="2" type="ORF">XENOCAPTIV_025679</name>
</gene>
<dbReference type="EMBL" id="JAHRIN010009026">
    <property type="protein sequence ID" value="MEQ2194227.1"/>
    <property type="molecule type" value="Genomic_DNA"/>
</dbReference>
<feature type="region of interest" description="Disordered" evidence="1">
    <location>
        <begin position="21"/>
        <end position="105"/>
    </location>
</feature>
<proteinExistence type="predicted"/>
<evidence type="ECO:0000313" key="3">
    <source>
        <dbReference type="Proteomes" id="UP001434883"/>
    </source>
</evidence>
<evidence type="ECO:0000313" key="2">
    <source>
        <dbReference type="EMBL" id="MEQ2194227.1"/>
    </source>
</evidence>
<protein>
    <submittedName>
        <fullName evidence="2">Uncharacterized protein</fullName>
    </submittedName>
</protein>
<accession>A0ABV0QFP7</accession>
<organism evidence="2 3">
    <name type="scientific">Xenoophorus captivus</name>
    <dbReference type="NCBI Taxonomy" id="1517983"/>
    <lineage>
        <taxon>Eukaryota</taxon>
        <taxon>Metazoa</taxon>
        <taxon>Chordata</taxon>
        <taxon>Craniata</taxon>
        <taxon>Vertebrata</taxon>
        <taxon>Euteleostomi</taxon>
        <taxon>Actinopterygii</taxon>
        <taxon>Neopterygii</taxon>
        <taxon>Teleostei</taxon>
        <taxon>Neoteleostei</taxon>
        <taxon>Acanthomorphata</taxon>
        <taxon>Ovalentaria</taxon>
        <taxon>Atherinomorphae</taxon>
        <taxon>Cyprinodontiformes</taxon>
        <taxon>Goodeidae</taxon>
        <taxon>Xenoophorus</taxon>
    </lineage>
</organism>
<keyword evidence="3" id="KW-1185">Reference proteome</keyword>
<dbReference type="Proteomes" id="UP001434883">
    <property type="component" value="Unassembled WGS sequence"/>
</dbReference>
<feature type="compositionally biased region" description="Basic residues" evidence="1">
    <location>
        <begin position="38"/>
        <end position="48"/>
    </location>
</feature>
<evidence type="ECO:0000256" key="1">
    <source>
        <dbReference type="SAM" id="MobiDB-lite"/>
    </source>
</evidence>
<sequence>MADVVAEQIVIQKAVHERELNGKAEVREEADPVDEAAKKKKKKKKKSKSATTAVEPEADGVVEVTKQLEKQAIEDKEKDEDGEDDGDDGENAAGKKKKKKKKKKGCKRTMFLFIKAVLSLLLLL</sequence>
<feature type="compositionally biased region" description="Basic and acidic residues" evidence="1">
    <location>
        <begin position="66"/>
        <end position="76"/>
    </location>
</feature>
<feature type="compositionally biased region" description="Basic and acidic residues" evidence="1">
    <location>
        <begin position="21"/>
        <end position="30"/>
    </location>
</feature>